<evidence type="ECO:0000256" key="1">
    <source>
        <dbReference type="ARBA" id="ARBA00001954"/>
    </source>
</evidence>
<keyword evidence="5" id="KW-0560">Oxidoreductase</keyword>
<accession>A0A5M9JW73</accession>
<comment type="cofactor">
    <cofactor evidence="1">
        <name>Fe(2+)</name>
        <dbReference type="ChEBI" id="CHEBI:29033"/>
    </cofactor>
</comment>
<reference evidence="8 9" key="1">
    <citation type="submission" date="2019-06" db="EMBL/GenBank/DDBJ databases">
        <title>Genome Sequence of the Brown Rot Fungal Pathogen Monilinia fructicola.</title>
        <authorList>
            <person name="De Miccolis Angelini R.M."/>
            <person name="Landi L."/>
            <person name="Abate D."/>
            <person name="Pollastro S."/>
            <person name="Romanazzi G."/>
            <person name="Faretra F."/>
        </authorList>
    </citation>
    <scope>NUCLEOTIDE SEQUENCE [LARGE SCALE GENOMIC DNA]</scope>
    <source>
        <strain evidence="8 9">Mfrc123</strain>
    </source>
</reference>
<feature type="domain" description="TauD/TfdA-like" evidence="7">
    <location>
        <begin position="193"/>
        <end position="463"/>
    </location>
</feature>
<sequence>MSSSPLAKILLLHYSTDNLQSDGKQIIMSYTTVEAPHFRNDLFNGTSAEDIPSIKFLIYKTPLRSLRPFYIFISVLRHQFDIFITLHLITFHLFYHSSQHTYHLKTYIMAPGRLTEEDEMAVPEIAYDINLPYNHISDEYDQSSKRRTEFPSYLPSWEDDVWFDEVQPFEYHDPALRANKSKPNLFRGGVKAKNITPKMGTILTGVKMEELSDAGKDELALLITERKIVVLREQSDFLHAGPQFQQDFMSYFGPLSIQPVSGSVKGHPPFHVIHRDHNEEEIANFFERKLTSTLWHHDVSYEKQPPGYVMLGILACPDVGGDTVFADTVEAYKRLSPTFRAMIQDLKANHSSQKMIGYARAARGTVRTDPIDSLHPIVRVHPVSGEKSLYLNSEFLTDIVGLKDGEKEMLLKFLVDHVCMGHDFQARVGWEKHSVVMFDGRSTLHTATVDYDSRIQARHLFRLAAMTEKPMSVAEWEAHLHDEQILRNVRIFEFQRELGLRHADASGDEDEIR</sequence>
<keyword evidence="9" id="KW-1185">Reference proteome</keyword>
<evidence type="ECO:0000256" key="5">
    <source>
        <dbReference type="ARBA" id="ARBA00023002"/>
    </source>
</evidence>
<dbReference type="GO" id="GO:0046872">
    <property type="term" value="F:metal ion binding"/>
    <property type="evidence" value="ECO:0007669"/>
    <property type="project" value="UniProtKB-KW"/>
</dbReference>
<keyword evidence="6" id="KW-0408">Iron</keyword>
<gene>
    <name evidence="8" type="ORF">EYC84_003303</name>
</gene>
<protein>
    <recommendedName>
        <fullName evidence="7">TauD/TfdA-like domain-containing protein</fullName>
    </recommendedName>
</protein>
<dbReference type="AlphaFoldDB" id="A0A5M9JW73"/>
<dbReference type="PANTHER" id="PTHR30468:SF30">
    <property type="entry name" value="ALPHA-KETOGLUTARATE-DEPENDENT TAURINE DIOXYGENASE (AFU_ORTHOLOGUE AFUA_7G06030)"/>
    <property type="match status" value="1"/>
</dbReference>
<evidence type="ECO:0000313" key="9">
    <source>
        <dbReference type="Proteomes" id="UP000322873"/>
    </source>
</evidence>
<dbReference type="FunFam" id="3.60.130.10:FF:000003">
    <property type="entry name" value="Alpha-ketoglutarate-dependent taurine dioxygenase"/>
    <property type="match status" value="1"/>
</dbReference>
<evidence type="ECO:0000256" key="6">
    <source>
        <dbReference type="ARBA" id="ARBA00023004"/>
    </source>
</evidence>
<keyword evidence="4" id="KW-0223">Dioxygenase</keyword>
<dbReference type="SUPFAM" id="SSF51197">
    <property type="entry name" value="Clavaminate synthase-like"/>
    <property type="match status" value="1"/>
</dbReference>
<evidence type="ECO:0000256" key="4">
    <source>
        <dbReference type="ARBA" id="ARBA00022964"/>
    </source>
</evidence>
<proteinExistence type="inferred from homology"/>
<name>A0A5M9JW73_MONFR</name>
<dbReference type="EMBL" id="VICG01000004">
    <property type="protein sequence ID" value="KAA8572713.1"/>
    <property type="molecule type" value="Genomic_DNA"/>
</dbReference>
<evidence type="ECO:0000259" key="7">
    <source>
        <dbReference type="Pfam" id="PF02668"/>
    </source>
</evidence>
<dbReference type="InterPro" id="IPR042098">
    <property type="entry name" value="TauD-like_sf"/>
</dbReference>
<comment type="caution">
    <text evidence="8">The sequence shown here is derived from an EMBL/GenBank/DDBJ whole genome shotgun (WGS) entry which is preliminary data.</text>
</comment>
<organism evidence="8 9">
    <name type="scientific">Monilinia fructicola</name>
    <name type="common">Brown rot fungus</name>
    <name type="synonym">Ciboria fructicola</name>
    <dbReference type="NCBI Taxonomy" id="38448"/>
    <lineage>
        <taxon>Eukaryota</taxon>
        <taxon>Fungi</taxon>
        <taxon>Dikarya</taxon>
        <taxon>Ascomycota</taxon>
        <taxon>Pezizomycotina</taxon>
        <taxon>Leotiomycetes</taxon>
        <taxon>Helotiales</taxon>
        <taxon>Sclerotiniaceae</taxon>
        <taxon>Monilinia</taxon>
    </lineage>
</organism>
<evidence type="ECO:0000256" key="2">
    <source>
        <dbReference type="ARBA" id="ARBA00005896"/>
    </source>
</evidence>
<dbReference type="PANTHER" id="PTHR30468">
    <property type="entry name" value="ALPHA-KETOGLUTARATE-DEPENDENT SULFONATE DIOXYGENASE"/>
    <property type="match status" value="1"/>
</dbReference>
<dbReference type="Gene3D" id="3.60.130.10">
    <property type="entry name" value="Clavaminate synthase-like"/>
    <property type="match status" value="1"/>
</dbReference>
<dbReference type="Proteomes" id="UP000322873">
    <property type="component" value="Unassembled WGS sequence"/>
</dbReference>
<evidence type="ECO:0000256" key="3">
    <source>
        <dbReference type="ARBA" id="ARBA00022723"/>
    </source>
</evidence>
<comment type="similarity">
    <text evidence="2">Belongs to the TfdA dioxygenase family.</text>
</comment>
<dbReference type="GO" id="GO:0016706">
    <property type="term" value="F:2-oxoglutarate-dependent dioxygenase activity"/>
    <property type="evidence" value="ECO:0007669"/>
    <property type="project" value="TreeGrafter"/>
</dbReference>
<dbReference type="VEuPathDB" id="FungiDB:MFRU_003g01430"/>
<evidence type="ECO:0000313" key="8">
    <source>
        <dbReference type="EMBL" id="KAA8572713.1"/>
    </source>
</evidence>
<keyword evidence="3" id="KW-0479">Metal-binding</keyword>
<dbReference type="GO" id="GO:0005737">
    <property type="term" value="C:cytoplasm"/>
    <property type="evidence" value="ECO:0007669"/>
    <property type="project" value="TreeGrafter"/>
</dbReference>
<dbReference type="Pfam" id="PF02668">
    <property type="entry name" value="TauD"/>
    <property type="match status" value="1"/>
</dbReference>
<dbReference type="InterPro" id="IPR051323">
    <property type="entry name" value="AtsK-like"/>
</dbReference>
<dbReference type="InterPro" id="IPR003819">
    <property type="entry name" value="TauD/TfdA-like"/>
</dbReference>